<accession>A0A8J2K3K0</accession>
<proteinExistence type="predicted"/>
<sequence>MDAPFCHSTFNSCNNAVSPQFIFHGSDMELANFFPIKYPPCTCPKDDQQPNSTQSHSLGTLAFTESSRKKKKAFDEFDSYVYQLARPEPPWIMENVNQGVTSTAEANLKCLIADFSASSTDVRMEESSQDKLAESDVEMEICEDNTTDIFYFTDTRNSDKPFMQHDSSAPMTFTYEETMNDPYDYCSGDTLTTSMSVESFGPP</sequence>
<evidence type="ECO:0000313" key="2">
    <source>
        <dbReference type="Proteomes" id="UP000708208"/>
    </source>
</evidence>
<keyword evidence="2" id="KW-1185">Reference proteome</keyword>
<organism evidence="1 2">
    <name type="scientific">Allacma fusca</name>
    <dbReference type="NCBI Taxonomy" id="39272"/>
    <lineage>
        <taxon>Eukaryota</taxon>
        <taxon>Metazoa</taxon>
        <taxon>Ecdysozoa</taxon>
        <taxon>Arthropoda</taxon>
        <taxon>Hexapoda</taxon>
        <taxon>Collembola</taxon>
        <taxon>Symphypleona</taxon>
        <taxon>Sminthuridae</taxon>
        <taxon>Allacma</taxon>
    </lineage>
</organism>
<protein>
    <submittedName>
        <fullName evidence="1">Uncharacterized protein</fullName>
    </submittedName>
</protein>
<name>A0A8J2K3K0_9HEXA</name>
<dbReference type="EMBL" id="CAJVCH010176106">
    <property type="protein sequence ID" value="CAG7729264.1"/>
    <property type="molecule type" value="Genomic_DNA"/>
</dbReference>
<dbReference type="Proteomes" id="UP000708208">
    <property type="component" value="Unassembled WGS sequence"/>
</dbReference>
<gene>
    <name evidence="1" type="ORF">AFUS01_LOCUS17994</name>
</gene>
<evidence type="ECO:0000313" key="1">
    <source>
        <dbReference type="EMBL" id="CAG7729264.1"/>
    </source>
</evidence>
<dbReference type="AlphaFoldDB" id="A0A8J2K3K0"/>
<reference evidence="1" key="1">
    <citation type="submission" date="2021-06" db="EMBL/GenBank/DDBJ databases">
        <authorList>
            <person name="Hodson N. C."/>
            <person name="Mongue J. A."/>
            <person name="Jaron S. K."/>
        </authorList>
    </citation>
    <scope>NUCLEOTIDE SEQUENCE</scope>
</reference>
<comment type="caution">
    <text evidence="1">The sequence shown here is derived from an EMBL/GenBank/DDBJ whole genome shotgun (WGS) entry which is preliminary data.</text>
</comment>